<dbReference type="PANTHER" id="PTHR43045">
    <property type="entry name" value="SHIKIMATE TRANSPORTER"/>
    <property type="match status" value="1"/>
</dbReference>
<evidence type="ECO:0000256" key="2">
    <source>
        <dbReference type="ARBA" id="ARBA00022448"/>
    </source>
</evidence>
<evidence type="ECO:0000259" key="8">
    <source>
        <dbReference type="PROSITE" id="PS50850"/>
    </source>
</evidence>
<reference evidence="10" key="1">
    <citation type="journal article" date="2019" name="Int. J. Syst. Evol. Microbiol.">
        <title>The Global Catalogue of Microorganisms (GCM) 10K type strain sequencing project: providing services to taxonomists for standard genome sequencing and annotation.</title>
        <authorList>
            <consortium name="The Broad Institute Genomics Platform"/>
            <consortium name="The Broad Institute Genome Sequencing Center for Infectious Disease"/>
            <person name="Wu L."/>
            <person name="Ma J."/>
        </authorList>
    </citation>
    <scope>NUCLEOTIDE SEQUENCE [LARGE SCALE GENOMIC DNA]</scope>
    <source>
        <strain evidence="10">CGMCC 4.7397</strain>
    </source>
</reference>
<keyword evidence="10" id="KW-1185">Reference proteome</keyword>
<dbReference type="Gene3D" id="1.20.1250.20">
    <property type="entry name" value="MFS general substrate transporter like domains"/>
    <property type="match status" value="2"/>
</dbReference>
<dbReference type="Pfam" id="PF00083">
    <property type="entry name" value="Sugar_tr"/>
    <property type="match status" value="2"/>
</dbReference>
<dbReference type="PROSITE" id="PS50850">
    <property type="entry name" value="MFS"/>
    <property type="match status" value="1"/>
</dbReference>
<evidence type="ECO:0000256" key="6">
    <source>
        <dbReference type="ARBA" id="ARBA00023136"/>
    </source>
</evidence>
<gene>
    <name evidence="9" type="ORF">ACFQH9_11955</name>
</gene>
<keyword evidence="5 7" id="KW-1133">Transmembrane helix</keyword>
<dbReference type="SUPFAM" id="SSF103473">
    <property type="entry name" value="MFS general substrate transporter"/>
    <property type="match status" value="1"/>
</dbReference>
<feature type="transmembrane region" description="Helical" evidence="7">
    <location>
        <begin position="198"/>
        <end position="217"/>
    </location>
</feature>
<keyword evidence="6 7" id="KW-0472">Membrane</keyword>
<feature type="transmembrane region" description="Helical" evidence="7">
    <location>
        <begin position="100"/>
        <end position="120"/>
    </location>
</feature>
<evidence type="ECO:0000256" key="5">
    <source>
        <dbReference type="ARBA" id="ARBA00022989"/>
    </source>
</evidence>
<name>A0ABW1I7P8_9PSEU</name>
<dbReference type="InterPro" id="IPR036259">
    <property type="entry name" value="MFS_trans_sf"/>
</dbReference>
<feature type="domain" description="Major facilitator superfamily (MFS) profile" evidence="8">
    <location>
        <begin position="26"/>
        <end position="435"/>
    </location>
</feature>
<organism evidence="9 10">
    <name type="scientific">Pseudonocardia lutea</name>
    <dbReference type="NCBI Taxonomy" id="2172015"/>
    <lineage>
        <taxon>Bacteria</taxon>
        <taxon>Bacillati</taxon>
        <taxon>Actinomycetota</taxon>
        <taxon>Actinomycetes</taxon>
        <taxon>Pseudonocardiales</taxon>
        <taxon>Pseudonocardiaceae</taxon>
        <taxon>Pseudonocardia</taxon>
    </lineage>
</organism>
<evidence type="ECO:0000256" key="7">
    <source>
        <dbReference type="SAM" id="Phobius"/>
    </source>
</evidence>
<dbReference type="InterPro" id="IPR005828">
    <property type="entry name" value="MFS_sugar_transport-like"/>
</dbReference>
<evidence type="ECO:0000313" key="9">
    <source>
        <dbReference type="EMBL" id="MFC5948988.1"/>
    </source>
</evidence>
<feature type="transmembrane region" description="Helical" evidence="7">
    <location>
        <begin position="287"/>
        <end position="306"/>
    </location>
</feature>
<feature type="transmembrane region" description="Helical" evidence="7">
    <location>
        <begin position="410"/>
        <end position="431"/>
    </location>
</feature>
<feature type="transmembrane region" description="Helical" evidence="7">
    <location>
        <begin position="60"/>
        <end position="79"/>
    </location>
</feature>
<dbReference type="RefSeq" id="WP_379566069.1">
    <property type="nucleotide sequence ID" value="NZ_JBHSQK010000025.1"/>
</dbReference>
<dbReference type="EMBL" id="JBHSQK010000025">
    <property type="protein sequence ID" value="MFC5948988.1"/>
    <property type="molecule type" value="Genomic_DNA"/>
</dbReference>
<feature type="transmembrane region" description="Helical" evidence="7">
    <location>
        <begin position="252"/>
        <end position="275"/>
    </location>
</feature>
<evidence type="ECO:0000313" key="10">
    <source>
        <dbReference type="Proteomes" id="UP001596119"/>
    </source>
</evidence>
<keyword evidence="2" id="KW-0813">Transport</keyword>
<feature type="transmembrane region" description="Helical" evidence="7">
    <location>
        <begin position="318"/>
        <end position="337"/>
    </location>
</feature>
<feature type="transmembrane region" description="Helical" evidence="7">
    <location>
        <begin position="383"/>
        <end position="404"/>
    </location>
</feature>
<accession>A0ABW1I7P8</accession>
<comment type="caution">
    <text evidence="9">The sequence shown here is derived from an EMBL/GenBank/DDBJ whole genome shotgun (WGS) entry which is preliminary data.</text>
</comment>
<protein>
    <submittedName>
        <fullName evidence="9">MFS transporter</fullName>
    </submittedName>
</protein>
<comment type="subcellular location">
    <subcellularLocation>
        <location evidence="1">Cell membrane</location>
        <topology evidence="1">Multi-pass membrane protein</topology>
    </subcellularLocation>
</comment>
<feature type="transmembrane region" description="Helical" evidence="7">
    <location>
        <begin position="175"/>
        <end position="192"/>
    </location>
</feature>
<sequence length="459" mass="47602">MSAQPDPQPPTTAADVTVQETPIRKVAAACLAGTTIEFYDFFIYGTAAALVFPKLFFPEASPFIGTLLAFASFGVGFVARPVGGAVFGHFGDRVGRKKMLVISLMLMGASTVAIGLLPTYATAGALAPALLVLLRLIQGVAVGGEWGGAVLMAVEHSAPNRRGFYGSWPQAGAPLGTFLATGAFFLVSLLPGEAFLNYGWRIPFLASAILIAVGLVVRLRVTESPAFQVVRTQHSEARAPLVEVLRNNPRQVLLVAGAFLVQSTVAYIFISYIATYGTTVVGASRPTVLGVILLSAVVSTVLHLAAGAASDRHGRKPVYLAGVIAMGVLAVPVFALFNTGNFGLMLIGHVLMFGIALSLAGGPTAAMFSEMFGTRVRYSGASVGYQLAGVFGAALSPIVAAALFEATKSGYVIAAYVAAMAVISLIAVLLIPESRDTDLLAEDRPAGGHSSSAEQAHSA</sequence>
<dbReference type="PANTHER" id="PTHR43045:SF1">
    <property type="entry name" value="SHIKIMATE TRANSPORTER"/>
    <property type="match status" value="1"/>
</dbReference>
<evidence type="ECO:0000256" key="4">
    <source>
        <dbReference type="ARBA" id="ARBA00022692"/>
    </source>
</evidence>
<dbReference type="InterPro" id="IPR020846">
    <property type="entry name" value="MFS_dom"/>
</dbReference>
<feature type="transmembrane region" description="Helical" evidence="7">
    <location>
        <begin position="343"/>
        <end position="362"/>
    </location>
</feature>
<keyword evidence="3" id="KW-1003">Cell membrane</keyword>
<feature type="transmembrane region" description="Helical" evidence="7">
    <location>
        <begin position="132"/>
        <end position="154"/>
    </location>
</feature>
<evidence type="ECO:0000256" key="3">
    <source>
        <dbReference type="ARBA" id="ARBA00022475"/>
    </source>
</evidence>
<keyword evidence="4 7" id="KW-0812">Transmembrane</keyword>
<proteinExistence type="predicted"/>
<dbReference type="CDD" id="cd17369">
    <property type="entry name" value="MFS_ShiA_like"/>
    <property type="match status" value="1"/>
</dbReference>
<evidence type="ECO:0000256" key="1">
    <source>
        <dbReference type="ARBA" id="ARBA00004651"/>
    </source>
</evidence>
<dbReference type="Proteomes" id="UP001596119">
    <property type="component" value="Unassembled WGS sequence"/>
</dbReference>